<evidence type="ECO:0000256" key="5">
    <source>
        <dbReference type="ARBA" id="ARBA00022729"/>
    </source>
</evidence>
<dbReference type="AlphaFoldDB" id="A0A1C4WNS5"/>
<dbReference type="PROSITE" id="PS00136">
    <property type="entry name" value="SUBTILASE_ASP"/>
    <property type="match status" value="1"/>
</dbReference>
<evidence type="ECO:0000256" key="10">
    <source>
        <dbReference type="RuleBase" id="RU003355"/>
    </source>
</evidence>
<feature type="chain" id="PRO_5008707056" evidence="11">
    <location>
        <begin position="35"/>
        <end position="1271"/>
    </location>
</feature>
<dbReference type="InterPro" id="IPR023827">
    <property type="entry name" value="Peptidase_S8_Asp-AS"/>
</dbReference>
<keyword evidence="2" id="KW-0134">Cell wall</keyword>
<reference evidence="15" key="1">
    <citation type="submission" date="2016-06" db="EMBL/GenBank/DDBJ databases">
        <authorList>
            <person name="Varghese N."/>
            <person name="Submissions Spin"/>
        </authorList>
    </citation>
    <scope>NUCLEOTIDE SEQUENCE [LARGE SCALE GENOMIC DNA]</scope>
    <source>
        <strain evidence="15">DSM 43909</strain>
    </source>
</reference>
<evidence type="ECO:0000256" key="8">
    <source>
        <dbReference type="PIRSR" id="PIRSR615500-1"/>
    </source>
</evidence>
<evidence type="ECO:0000259" key="13">
    <source>
        <dbReference type="Pfam" id="PF02225"/>
    </source>
</evidence>
<dbReference type="PANTHER" id="PTHR43806">
    <property type="entry name" value="PEPTIDASE S8"/>
    <property type="match status" value="1"/>
</dbReference>
<dbReference type="GO" id="GO:0004252">
    <property type="term" value="F:serine-type endopeptidase activity"/>
    <property type="evidence" value="ECO:0007669"/>
    <property type="project" value="UniProtKB-UniRule"/>
</dbReference>
<dbReference type="PROSITE" id="PS51892">
    <property type="entry name" value="SUBTILASE"/>
    <property type="match status" value="1"/>
</dbReference>
<dbReference type="CDD" id="cd07487">
    <property type="entry name" value="Peptidases_S8_1"/>
    <property type="match status" value="1"/>
</dbReference>
<dbReference type="Gene3D" id="3.40.50.200">
    <property type="entry name" value="Peptidase S8/S53 domain"/>
    <property type="match status" value="1"/>
</dbReference>
<keyword evidence="6 9" id="KW-0378">Hydrolase</keyword>
<dbReference type="Proteomes" id="UP000198242">
    <property type="component" value="Chromosome I"/>
</dbReference>
<evidence type="ECO:0000256" key="2">
    <source>
        <dbReference type="ARBA" id="ARBA00022512"/>
    </source>
</evidence>
<feature type="active site" description="Charge relay system" evidence="8 9">
    <location>
        <position position="285"/>
    </location>
</feature>
<keyword evidence="5 11" id="KW-0732">Signal</keyword>
<dbReference type="InterPro" id="IPR000209">
    <property type="entry name" value="Peptidase_S8/S53_dom"/>
</dbReference>
<dbReference type="Gene3D" id="2.60.40.10">
    <property type="entry name" value="Immunoglobulins"/>
    <property type="match status" value="1"/>
</dbReference>
<dbReference type="Pfam" id="PF02225">
    <property type="entry name" value="PA"/>
    <property type="match status" value="1"/>
</dbReference>
<feature type="signal peptide" evidence="11">
    <location>
        <begin position="1"/>
        <end position="34"/>
    </location>
</feature>
<dbReference type="InterPro" id="IPR023828">
    <property type="entry name" value="Peptidase_S8_Ser-AS"/>
</dbReference>
<dbReference type="InterPro" id="IPR006311">
    <property type="entry name" value="TAT_signal"/>
</dbReference>
<dbReference type="InterPro" id="IPR050131">
    <property type="entry name" value="Peptidase_S8_subtilisin-like"/>
</dbReference>
<name>A0A1C4WNS5_MICVI</name>
<gene>
    <name evidence="14" type="ORF">GA0074695_2625</name>
</gene>
<protein>
    <submittedName>
        <fullName evidence="14">Serine protease, subtilisin family</fullName>
    </submittedName>
</protein>
<feature type="active site" description="Charge relay system" evidence="8 9">
    <location>
        <position position="253"/>
    </location>
</feature>
<feature type="active site" description="Charge relay system" evidence="8 9">
    <location>
        <position position="461"/>
    </location>
</feature>
<dbReference type="InterPro" id="IPR003137">
    <property type="entry name" value="PA_domain"/>
</dbReference>
<sequence length="1271" mass="132383">MPHPWQGMNRRRLLATAAVLAVTTALPVTPGAMAAPAKPTTPGLVQPESPAVTTATVTLVTGDTVTVTTTADGRRSVSVTPAPGSAKAFQTMEEPDGDLFVIPDDATEAIAAQAVDQELFNVTRLMQDGYADGSSAEVPVIVGYGGKPTAAQLKARVKGLPAAESGVLLDRLDIAGVRVEKKSAASFWKAVRPISKAPRAGRAVTTPGSAGVTRLWYDGKAQATLAESVPQIGAPEAWSAGYDGRGVKVAVLDTGVDTTNADVKDRLTATESFVPGEGVTDGNGHGTHVAATIAGSGANSGGRNKGVAPAADLLIGKVLDNGGSGQVSWILAGMEWAAAQGSDVISMSLGGPATAGGDVMTQAVDRLSAETGTLFVIAAGNSGPGATTIGSPGVADSALTVGAVDKTDVLAGFSSRGPRIGDSAIKPDITAPGVGIVAARAAGTSLGTPVNAYYTSLNGTSMATPHVSGAAAILAQRHPDWSGQRIKATLTAHARPSSAYTVYQQGSGRVDIPAALAAKLELSGTADFGLVRWQDGPYAKVTRTLTLTNSTGSDTTVTLNAVISGDLPAGAVTTSGPITIAAGGTAEATVTLDPNGVAAGQFGGTLTATASDGSTARAVIGFVKEPQRRGLTLDFTDRKGGVPGNVEYSVLGLDDGYFTRGSLRGGHLELRLPLDRYTVIGTIATPGSGNATGDYARDLFAIGEIDLTGNDQSITVDGTTATDFQIVVPQESRALEDSAFSHQLSRFSEGRKLRITRGVAGLANWDDTRYGAIPSGPAEVGEFFASFYQSRREPIVQARMTRPDNLPLTAKTSSYLKRFDGTRQYDVVDAGSGSAEDLAGLDLAGKAALIHVNRIMSAGPAARAAEAAGAAAVVLAPNDDSPQGVVIIGVNVPYFATSHADGRKLAATVAKGRTTIAVTGVMESRYAYSGQYDFGNGIPADLRTTANASEFAKVKNTFHSDREQRMGYHTVNAWGPYPMTSVRSSQFLQQGTNRDEYLLAKSGVTYAQTVNARTDYPAAMTQAARGFRPGQTVAEDWYAAAMHPSNYTTYACNFCRTDLGVVFAPQLGGDSEPGHYLMQGRARSYEYFRNGEQIADPAQLLVKEQATYTVVDTTTRARDYPGVVLGPKTRTEYTFQSAEPTAMQVEDCKITVPKATACEALPVVLLDYDLPVDTLNQVQVNGSYAFTVNASRSKGFVGSTRMAGAKVSVSYDDGVTWTAVDVQRKDGDSFTARFRHPALSATNGYVTVKAEVWDNDGNSTVQTINRAYALR</sequence>
<evidence type="ECO:0000256" key="11">
    <source>
        <dbReference type="SAM" id="SignalP"/>
    </source>
</evidence>
<evidence type="ECO:0000256" key="7">
    <source>
        <dbReference type="ARBA" id="ARBA00022825"/>
    </source>
</evidence>
<comment type="similarity">
    <text evidence="1 9 10">Belongs to the peptidase S8 family.</text>
</comment>
<evidence type="ECO:0000256" key="1">
    <source>
        <dbReference type="ARBA" id="ARBA00011073"/>
    </source>
</evidence>
<dbReference type="InterPro" id="IPR013783">
    <property type="entry name" value="Ig-like_fold"/>
</dbReference>
<accession>A0A1C4WNS5</accession>
<evidence type="ECO:0000256" key="9">
    <source>
        <dbReference type="PROSITE-ProRule" id="PRU01240"/>
    </source>
</evidence>
<dbReference type="PANTHER" id="PTHR43806:SF65">
    <property type="entry name" value="SERINE PROTEASE APRX"/>
    <property type="match status" value="1"/>
</dbReference>
<keyword evidence="15" id="KW-1185">Reference proteome</keyword>
<evidence type="ECO:0000313" key="15">
    <source>
        <dbReference type="Proteomes" id="UP000198242"/>
    </source>
</evidence>
<dbReference type="Gene3D" id="3.50.30.30">
    <property type="match status" value="1"/>
</dbReference>
<evidence type="ECO:0000256" key="3">
    <source>
        <dbReference type="ARBA" id="ARBA00022525"/>
    </source>
</evidence>
<dbReference type="InterPro" id="IPR046450">
    <property type="entry name" value="PA_dom_sf"/>
</dbReference>
<dbReference type="EMBL" id="LT607411">
    <property type="protein sequence ID" value="SCE97819.1"/>
    <property type="molecule type" value="Genomic_DNA"/>
</dbReference>
<keyword evidence="7 9" id="KW-0720">Serine protease</keyword>
<dbReference type="GO" id="GO:0006508">
    <property type="term" value="P:proteolysis"/>
    <property type="evidence" value="ECO:0007669"/>
    <property type="project" value="UniProtKB-KW"/>
</dbReference>
<feature type="domain" description="Peptidase S8/S53" evidence="12">
    <location>
        <begin position="244"/>
        <end position="501"/>
    </location>
</feature>
<dbReference type="PROSITE" id="PS00138">
    <property type="entry name" value="SUBTILASE_SER"/>
    <property type="match status" value="1"/>
</dbReference>
<dbReference type="PROSITE" id="PS51318">
    <property type="entry name" value="TAT"/>
    <property type="match status" value="1"/>
</dbReference>
<dbReference type="SUPFAM" id="SSF52743">
    <property type="entry name" value="Subtilisin-like"/>
    <property type="match status" value="1"/>
</dbReference>
<keyword evidence="3" id="KW-0964">Secreted</keyword>
<dbReference type="PRINTS" id="PR00723">
    <property type="entry name" value="SUBTILISIN"/>
</dbReference>
<dbReference type="SUPFAM" id="SSF52025">
    <property type="entry name" value="PA domain"/>
    <property type="match status" value="1"/>
</dbReference>
<evidence type="ECO:0000256" key="4">
    <source>
        <dbReference type="ARBA" id="ARBA00022670"/>
    </source>
</evidence>
<evidence type="ECO:0000259" key="12">
    <source>
        <dbReference type="Pfam" id="PF00082"/>
    </source>
</evidence>
<evidence type="ECO:0000313" key="14">
    <source>
        <dbReference type="EMBL" id="SCE97819.1"/>
    </source>
</evidence>
<dbReference type="InterPro" id="IPR015500">
    <property type="entry name" value="Peptidase_S8_subtilisin-rel"/>
</dbReference>
<organism evidence="14 15">
    <name type="scientific">Micromonospora viridifaciens</name>
    <dbReference type="NCBI Taxonomy" id="1881"/>
    <lineage>
        <taxon>Bacteria</taxon>
        <taxon>Bacillati</taxon>
        <taxon>Actinomycetota</taxon>
        <taxon>Actinomycetes</taxon>
        <taxon>Micromonosporales</taxon>
        <taxon>Micromonosporaceae</taxon>
        <taxon>Micromonospora</taxon>
    </lineage>
</organism>
<dbReference type="InterPro" id="IPR036852">
    <property type="entry name" value="Peptidase_S8/S53_dom_sf"/>
</dbReference>
<evidence type="ECO:0000256" key="6">
    <source>
        <dbReference type="ARBA" id="ARBA00022801"/>
    </source>
</evidence>
<dbReference type="Pfam" id="PF00082">
    <property type="entry name" value="Peptidase_S8"/>
    <property type="match status" value="1"/>
</dbReference>
<proteinExistence type="inferred from homology"/>
<keyword evidence="4 9" id="KW-0645">Protease</keyword>
<dbReference type="GO" id="GO:0005975">
    <property type="term" value="P:carbohydrate metabolic process"/>
    <property type="evidence" value="ECO:0007669"/>
    <property type="project" value="UniProtKB-ARBA"/>
</dbReference>
<feature type="domain" description="PA" evidence="13">
    <location>
        <begin position="825"/>
        <end position="905"/>
    </location>
</feature>